<reference evidence="11 12" key="1">
    <citation type="submission" date="2019-04" db="EMBL/GenBank/DDBJ databases">
        <title>High contiguity whole genome sequence and gene annotation resource for two Venturia nashicola isolates.</title>
        <authorList>
            <person name="Prokchorchik M."/>
            <person name="Won K."/>
            <person name="Lee Y."/>
            <person name="Choi E.D."/>
            <person name="Segonzac C."/>
            <person name="Sohn K.H."/>
        </authorList>
    </citation>
    <scope>NUCLEOTIDE SEQUENCE [LARGE SCALE GENOMIC DNA]</scope>
    <source>
        <strain evidence="11 12">PRI2</strain>
    </source>
</reference>
<keyword evidence="6 9" id="KW-0030">Aminoacyl-tRNA synthetase</keyword>
<comment type="similarity">
    <text evidence="9">Belongs to the class-I aminoacyl-tRNA synthetase family.</text>
</comment>
<proteinExistence type="inferred from homology"/>
<comment type="caution">
    <text evidence="11">The sequence shown here is derived from an EMBL/GenBank/DDBJ whole genome shotgun (WGS) entry which is preliminary data.</text>
</comment>
<dbReference type="STRING" id="86259.A0A4Z1PDA9"/>
<dbReference type="Gene3D" id="1.10.240.10">
    <property type="entry name" value="Tyrosyl-Transfer RNA Synthetase"/>
    <property type="match status" value="1"/>
</dbReference>
<dbReference type="GO" id="GO:0004831">
    <property type="term" value="F:tyrosine-tRNA ligase activity"/>
    <property type="evidence" value="ECO:0007669"/>
    <property type="project" value="UniProtKB-EC"/>
</dbReference>
<evidence type="ECO:0000256" key="1">
    <source>
        <dbReference type="ARBA" id="ARBA00013160"/>
    </source>
</evidence>
<feature type="compositionally biased region" description="Basic and acidic residues" evidence="10">
    <location>
        <begin position="374"/>
        <end position="390"/>
    </location>
</feature>
<gene>
    <name evidence="11" type="ORF">E6O75_ATG00262</name>
</gene>
<dbReference type="EMBL" id="SNSC02000001">
    <property type="protein sequence ID" value="TID27495.1"/>
    <property type="molecule type" value="Genomic_DNA"/>
</dbReference>
<dbReference type="InterPro" id="IPR023617">
    <property type="entry name" value="Tyr-tRNA-ligase_arc/euk-type"/>
</dbReference>
<dbReference type="GO" id="GO:0005737">
    <property type="term" value="C:cytoplasm"/>
    <property type="evidence" value="ECO:0007669"/>
    <property type="project" value="TreeGrafter"/>
</dbReference>
<keyword evidence="3 9" id="KW-0547">Nucleotide-binding</keyword>
<evidence type="ECO:0000256" key="9">
    <source>
        <dbReference type="RuleBase" id="RU361234"/>
    </source>
</evidence>
<evidence type="ECO:0000256" key="4">
    <source>
        <dbReference type="ARBA" id="ARBA00022840"/>
    </source>
</evidence>
<evidence type="ECO:0000256" key="7">
    <source>
        <dbReference type="ARBA" id="ARBA00033323"/>
    </source>
</evidence>
<dbReference type="InterPro" id="IPR014729">
    <property type="entry name" value="Rossmann-like_a/b/a_fold"/>
</dbReference>
<keyword evidence="5 9" id="KW-0648">Protein biosynthesis</keyword>
<organism evidence="11 12">
    <name type="scientific">Venturia nashicola</name>
    <dbReference type="NCBI Taxonomy" id="86259"/>
    <lineage>
        <taxon>Eukaryota</taxon>
        <taxon>Fungi</taxon>
        <taxon>Dikarya</taxon>
        <taxon>Ascomycota</taxon>
        <taxon>Pezizomycotina</taxon>
        <taxon>Dothideomycetes</taxon>
        <taxon>Pleosporomycetidae</taxon>
        <taxon>Venturiales</taxon>
        <taxon>Venturiaceae</taxon>
        <taxon>Venturia</taxon>
    </lineage>
</organism>
<dbReference type="Gene3D" id="3.40.50.620">
    <property type="entry name" value="HUPs"/>
    <property type="match status" value="1"/>
</dbReference>
<dbReference type="GO" id="GO:0005524">
    <property type="term" value="F:ATP binding"/>
    <property type="evidence" value="ECO:0007669"/>
    <property type="project" value="UniProtKB-KW"/>
</dbReference>
<dbReference type="PRINTS" id="PR01040">
    <property type="entry name" value="TRNASYNTHTYR"/>
</dbReference>
<dbReference type="PIRSF" id="PIRSF006588">
    <property type="entry name" value="TyrRS_arch_euk"/>
    <property type="match status" value="1"/>
</dbReference>
<evidence type="ECO:0000256" key="5">
    <source>
        <dbReference type="ARBA" id="ARBA00022917"/>
    </source>
</evidence>
<dbReference type="PANTHER" id="PTHR46264:SF4">
    <property type="entry name" value="TYROSINE--TRNA LIGASE, CYTOPLASMIC"/>
    <property type="match status" value="1"/>
</dbReference>
<keyword evidence="2 9" id="KW-0436">Ligase</keyword>
<keyword evidence="12" id="KW-1185">Reference proteome</keyword>
<comment type="catalytic activity">
    <reaction evidence="8 9">
        <text>tRNA(Tyr) + L-tyrosine + ATP = L-tyrosyl-tRNA(Tyr) + AMP + diphosphate + H(+)</text>
        <dbReference type="Rhea" id="RHEA:10220"/>
        <dbReference type="Rhea" id="RHEA-COMP:9706"/>
        <dbReference type="Rhea" id="RHEA-COMP:9707"/>
        <dbReference type="ChEBI" id="CHEBI:15378"/>
        <dbReference type="ChEBI" id="CHEBI:30616"/>
        <dbReference type="ChEBI" id="CHEBI:33019"/>
        <dbReference type="ChEBI" id="CHEBI:58315"/>
        <dbReference type="ChEBI" id="CHEBI:78442"/>
        <dbReference type="ChEBI" id="CHEBI:78536"/>
        <dbReference type="ChEBI" id="CHEBI:456215"/>
        <dbReference type="EC" id="6.1.1.1"/>
    </reaction>
</comment>
<keyword evidence="11" id="KW-0808">Transferase</keyword>
<dbReference type="Proteomes" id="UP000298493">
    <property type="component" value="Unassembled WGS sequence"/>
</dbReference>
<evidence type="ECO:0000313" key="11">
    <source>
        <dbReference type="EMBL" id="TID27495.1"/>
    </source>
</evidence>
<dbReference type="EC" id="6.1.1.1" evidence="1 9"/>
<dbReference type="InterPro" id="IPR050489">
    <property type="entry name" value="Tyr-tRNA_synthase"/>
</dbReference>
<protein>
    <recommendedName>
        <fullName evidence="1 9">Tyrosine--tRNA ligase</fullName>
        <ecNumber evidence="1 9">6.1.1.1</ecNumber>
    </recommendedName>
    <alternativeName>
        <fullName evidence="7 9">Tyrosyl-tRNA synthetase</fullName>
    </alternativeName>
</protein>
<evidence type="ECO:0000256" key="6">
    <source>
        <dbReference type="ARBA" id="ARBA00023146"/>
    </source>
</evidence>
<dbReference type="GO" id="GO:0006437">
    <property type="term" value="P:tyrosyl-tRNA aminoacylation"/>
    <property type="evidence" value="ECO:0007669"/>
    <property type="project" value="InterPro"/>
</dbReference>
<evidence type="ECO:0000256" key="8">
    <source>
        <dbReference type="ARBA" id="ARBA00048248"/>
    </source>
</evidence>
<dbReference type="InterPro" id="IPR002307">
    <property type="entry name" value="Tyr-tRNA-ligase"/>
</dbReference>
<dbReference type="Pfam" id="PF00579">
    <property type="entry name" value="tRNA-synt_1b"/>
    <property type="match status" value="1"/>
</dbReference>
<evidence type="ECO:0000313" key="12">
    <source>
        <dbReference type="Proteomes" id="UP000298493"/>
    </source>
</evidence>
<keyword evidence="4 9" id="KW-0067">ATP-binding</keyword>
<dbReference type="NCBIfam" id="TIGR00234">
    <property type="entry name" value="tyrS"/>
    <property type="match status" value="1"/>
</dbReference>
<evidence type="ECO:0000256" key="10">
    <source>
        <dbReference type="SAM" id="MobiDB-lite"/>
    </source>
</evidence>
<dbReference type="NCBIfam" id="NF006330">
    <property type="entry name" value="PRK08560.1"/>
    <property type="match status" value="1"/>
</dbReference>
<dbReference type="SUPFAM" id="SSF52374">
    <property type="entry name" value="Nucleotidylyl transferase"/>
    <property type="match status" value="1"/>
</dbReference>
<dbReference type="PANTHER" id="PTHR46264">
    <property type="entry name" value="TYROSINE-TRNA LIGASE"/>
    <property type="match status" value="1"/>
</dbReference>
<name>A0A4Z1PDA9_9PEZI</name>
<evidence type="ECO:0000256" key="3">
    <source>
        <dbReference type="ARBA" id="ARBA00022741"/>
    </source>
</evidence>
<dbReference type="GO" id="GO:0016740">
    <property type="term" value="F:transferase activity"/>
    <property type="evidence" value="ECO:0007669"/>
    <property type="project" value="UniProtKB-KW"/>
</dbReference>
<evidence type="ECO:0000256" key="2">
    <source>
        <dbReference type="ARBA" id="ARBA00022598"/>
    </source>
</evidence>
<accession>A0A4Z1PDA9</accession>
<sequence length="390" mass="43472">MAERKELSPQERFEMITANLQEVLNPEIIHKIVVEEDKALKVYWGTATTGRPHCGYFVPIMKIAELLQAGCKVKILLADVHATLDADKCPEHLVKDRAEYYRFCIIELLKAVNVDLTQLEFTLGSTFQWGPAYSKDKDRMFNVVSVHDAQKAGSEVVKQEKDAKMAGAVYPIMQCLDEEHLDVDAQFGGVDQRKIFTLAKESLPKIGYRQRAHLMNAMVPGLQGGKMSASDANSKIDILDNAEVVAKKLKKAEAVPKLIDGNGLLSFIQYVLLPASKFKTGSPLFRVERREQDALEYADISKIQEDYANDVLTPQLLKPAITEALNTLLAPVQKAFQESSDWQKLEKTAYPPKEEVKKVKKVKNKGTGRPGGAKTEEEVTEGVEKLDVAA</sequence>
<dbReference type="AlphaFoldDB" id="A0A4Z1PDA9"/>
<dbReference type="InterPro" id="IPR002305">
    <property type="entry name" value="aa-tRNA-synth_Ic"/>
</dbReference>
<feature type="region of interest" description="Disordered" evidence="10">
    <location>
        <begin position="360"/>
        <end position="390"/>
    </location>
</feature>